<feature type="compositionally biased region" description="Basic and acidic residues" evidence="1">
    <location>
        <begin position="140"/>
        <end position="168"/>
    </location>
</feature>
<name>A0A4U7JH79_9FIRM</name>
<gene>
    <name evidence="2" type="ORF">EHE19_014265</name>
</gene>
<dbReference type="KEGG" id="rher:EHE19_014265"/>
<reference evidence="2 3" key="1">
    <citation type="submission" date="2020-09" db="EMBL/GenBank/DDBJ databases">
        <title>Characterization and genome sequencing of Ruminiclostridium sp. nov. MA18.</title>
        <authorList>
            <person name="Rettenmaier R."/>
            <person name="Kowollik M.-L."/>
            <person name="Liebl W."/>
            <person name="Zverlov V."/>
        </authorList>
    </citation>
    <scope>NUCLEOTIDE SEQUENCE [LARGE SCALE GENOMIC DNA]</scope>
    <source>
        <strain evidence="2 3">MA18</strain>
    </source>
</reference>
<sequence>MYENKGKADYGKSDRTHQLKGCQLRQQNSKAAKLDNSKRTFQMKADYPMSAIQRAGKELQSLTAVGAIQNQSTIGSSADSQLMLGEKAEVYQMRRRETKNPEYELTPEEEAMCETTGRDLSRQKHNHAGKGVHSVKYKAKKYDERNDERDAQQAIDMLKEQVLQRKETGNNYDNVN</sequence>
<evidence type="ECO:0000256" key="1">
    <source>
        <dbReference type="SAM" id="MobiDB-lite"/>
    </source>
</evidence>
<feature type="compositionally biased region" description="Basic residues" evidence="1">
    <location>
        <begin position="123"/>
        <end position="139"/>
    </location>
</feature>
<dbReference type="EMBL" id="CP061336">
    <property type="protein sequence ID" value="QNU66038.1"/>
    <property type="molecule type" value="Genomic_DNA"/>
</dbReference>
<feature type="region of interest" description="Disordered" evidence="1">
    <location>
        <begin position="1"/>
        <end position="34"/>
    </location>
</feature>
<protein>
    <submittedName>
        <fullName evidence="2">Uncharacterized protein</fullName>
    </submittedName>
</protein>
<dbReference type="Proteomes" id="UP000306409">
    <property type="component" value="Chromosome"/>
</dbReference>
<proteinExistence type="predicted"/>
<organism evidence="2 3">
    <name type="scientific">Ruminiclostridium herbifermentans</name>
    <dbReference type="NCBI Taxonomy" id="2488810"/>
    <lineage>
        <taxon>Bacteria</taxon>
        <taxon>Bacillati</taxon>
        <taxon>Bacillota</taxon>
        <taxon>Clostridia</taxon>
        <taxon>Eubacteriales</taxon>
        <taxon>Oscillospiraceae</taxon>
        <taxon>Ruminiclostridium</taxon>
    </lineage>
</organism>
<accession>A0A4U7JH79</accession>
<keyword evidence="3" id="KW-1185">Reference proteome</keyword>
<evidence type="ECO:0000313" key="2">
    <source>
        <dbReference type="EMBL" id="QNU66038.1"/>
    </source>
</evidence>
<feature type="region of interest" description="Disordered" evidence="1">
    <location>
        <begin position="95"/>
        <end position="176"/>
    </location>
</feature>
<dbReference type="RefSeq" id="WP_137696786.1">
    <property type="nucleotide sequence ID" value="NZ_CP061336.1"/>
</dbReference>
<dbReference type="AlphaFoldDB" id="A0A4U7JH79"/>
<evidence type="ECO:0000313" key="3">
    <source>
        <dbReference type="Proteomes" id="UP000306409"/>
    </source>
</evidence>
<feature type="compositionally biased region" description="Basic and acidic residues" evidence="1">
    <location>
        <begin position="1"/>
        <end position="17"/>
    </location>
</feature>